<keyword evidence="7" id="KW-0547">Nucleotide-binding</keyword>
<dbReference type="GO" id="GO:0045134">
    <property type="term" value="F:UDP phosphatase activity"/>
    <property type="evidence" value="ECO:0007669"/>
    <property type="project" value="TreeGrafter"/>
</dbReference>
<protein>
    <recommendedName>
        <fullName evidence="5">guanosine-diphosphatase</fullName>
        <ecNumber evidence="5">3.6.1.42</ecNumber>
    </recommendedName>
</protein>
<dbReference type="Proteomes" id="UP001161017">
    <property type="component" value="Unassembled WGS sequence"/>
</dbReference>
<dbReference type="InterPro" id="IPR008580">
    <property type="entry name" value="PPPDE_dom"/>
</dbReference>
<keyword evidence="7" id="KW-0067">ATP-binding</keyword>
<dbReference type="PROSITE" id="PS51858">
    <property type="entry name" value="PPPDE"/>
    <property type="match status" value="1"/>
</dbReference>
<proteinExistence type="inferred from homology"/>
<comment type="caution">
    <text evidence="12">The sequence shown here is derived from an EMBL/GenBank/DDBJ whole genome shotgun (WGS) entry which is preliminary data.</text>
</comment>
<dbReference type="GO" id="GO:0005524">
    <property type="term" value="F:ATP binding"/>
    <property type="evidence" value="ECO:0007669"/>
    <property type="project" value="UniProtKB-KW"/>
</dbReference>
<comment type="function">
    <text evidence="4">After transfer of sugars to endogenous macromolecular acceptors, the enzyme converts nucleoside diphosphates to nucleoside monophosphates which in turn exit the Golgi lumen in a coupled antiporter reaction, allowing entry of additional nucleotide sugar from the cytosol.</text>
</comment>
<evidence type="ECO:0000256" key="2">
    <source>
        <dbReference type="ARBA" id="ARBA00009283"/>
    </source>
</evidence>
<evidence type="ECO:0000313" key="13">
    <source>
        <dbReference type="Proteomes" id="UP001161017"/>
    </source>
</evidence>
<dbReference type="PROSITE" id="PS51396">
    <property type="entry name" value="PUL"/>
    <property type="match status" value="1"/>
</dbReference>
<evidence type="ECO:0000256" key="6">
    <source>
        <dbReference type="PIRSR" id="PIRSR600407-1"/>
    </source>
</evidence>
<evidence type="ECO:0000256" key="5">
    <source>
        <dbReference type="ARBA" id="ARBA00038903"/>
    </source>
</evidence>
<dbReference type="Gene3D" id="3.30.420.40">
    <property type="match status" value="1"/>
</dbReference>
<keyword evidence="3 8" id="KW-0378">Hydrolase</keyword>
<feature type="active site" description="Proton acceptor" evidence="6">
    <location>
        <position position="128"/>
    </location>
</feature>
<dbReference type="InterPro" id="IPR011989">
    <property type="entry name" value="ARM-like"/>
</dbReference>
<evidence type="ECO:0000256" key="3">
    <source>
        <dbReference type="ARBA" id="ARBA00022801"/>
    </source>
</evidence>
<evidence type="ECO:0000259" key="9">
    <source>
        <dbReference type="PROSITE" id="PS51352"/>
    </source>
</evidence>
<dbReference type="Pfam" id="PF01150">
    <property type="entry name" value="GDA1_CD39"/>
    <property type="match status" value="1"/>
</dbReference>
<dbReference type="CDD" id="cd02947">
    <property type="entry name" value="TRX_family"/>
    <property type="match status" value="1"/>
</dbReference>
<evidence type="ECO:0000259" key="10">
    <source>
        <dbReference type="PROSITE" id="PS51396"/>
    </source>
</evidence>
<evidence type="ECO:0000256" key="7">
    <source>
        <dbReference type="PIRSR" id="PIRSR600407-2"/>
    </source>
</evidence>
<dbReference type="Pfam" id="PF05903">
    <property type="entry name" value="Peptidase_C97"/>
    <property type="match status" value="1"/>
</dbReference>
<feature type="domain" description="PPPDE" evidence="11">
    <location>
        <begin position="376"/>
        <end position="510"/>
    </location>
</feature>
<dbReference type="AlphaFoldDB" id="A0AA43QQL2"/>
<organism evidence="12 13">
    <name type="scientific">Ramalina farinacea</name>
    <dbReference type="NCBI Taxonomy" id="258253"/>
    <lineage>
        <taxon>Eukaryota</taxon>
        <taxon>Fungi</taxon>
        <taxon>Dikarya</taxon>
        <taxon>Ascomycota</taxon>
        <taxon>Pezizomycotina</taxon>
        <taxon>Lecanoromycetes</taxon>
        <taxon>OSLEUM clade</taxon>
        <taxon>Lecanoromycetidae</taxon>
        <taxon>Lecanorales</taxon>
        <taxon>Lecanorineae</taxon>
        <taxon>Ramalinaceae</taxon>
        <taxon>Ramalina</taxon>
    </lineage>
</organism>
<dbReference type="GO" id="GO:0017111">
    <property type="term" value="F:ribonucleoside triphosphate phosphatase activity"/>
    <property type="evidence" value="ECO:0007669"/>
    <property type="project" value="TreeGrafter"/>
</dbReference>
<feature type="domain" description="Thioredoxin" evidence="9">
    <location>
        <begin position="537"/>
        <end position="660"/>
    </location>
</feature>
<gene>
    <name evidence="12" type="primary">GDA1</name>
    <name evidence="12" type="ORF">OHK93_008589</name>
</gene>
<dbReference type="EC" id="3.6.1.42" evidence="5"/>
<dbReference type="GO" id="GO:0008233">
    <property type="term" value="F:peptidase activity"/>
    <property type="evidence" value="ECO:0007669"/>
    <property type="project" value="InterPro"/>
</dbReference>
<feature type="binding site" evidence="7">
    <location>
        <begin position="159"/>
        <end position="163"/>
    </location>
    <ligand>
        <name>ATP</name>
        <dbReference type="ChEBI" id="CHEBI:30616"/>
    </ligand>
</feature>
<dbReference type="Gene3D" id="3.40.30.10">
    <property type="entry name" value="Glutaredoxin"/>
    <property type="match status" value="1"/>
</dbReference>
<evidence type="ECO:0000259" key="11">
    <source>
        <dbReference type="PROSITE" id="PS51858"/>
    </source>
</evidence>
<dbReference type="InterPro" id="IPR013535">
    <property type="entry name" value="PUL_dom"/>
</dbReference>
<dbReference type="Pfam" id="PF08324">
    <property type="entry name" value="PUL"/>
    <property type="match status" value="1"/>
</dbReference>
<dbReference type="GO" id="GO:0009134">
    <property type="term" value="P:nucleoside diphosphate catabolic process"/>
    <property type="evidence" value="ECO:0007669"/>
    <property type="project" value="TreeGrafter"/>
</dbReference>
<dbReference type="Gene3D" id="3.30.420.150">
    <property type="entry name" value="Exopolyphosphatase. Domain 2"/>
    <property type="match status" value="1"/>
</dbReference>
<comment type="subcellular location">
    <subcellularLocation>
        <location evidence="1">Golgi apparatus membrane</location>
        <topology evidence="1">Single-pass type II membrane protein</topology>
    </subcellularLocation>
</comment>
<dbReference type="InterPro" id="IPR000407">
    <property type="entry name" value="GDA1_CD39_NTPase"/>
</dbReference>
<evidence type="ECO:0000256" key="1">
    <source>
        <dbReference type="ARBA" id="ARBA00004323"/>
    </source>
</evidence>
<comment type="similarity">
    <text evidence="2 8">Belongs to the GDA1/CD39 NTPase family.</text>
</comment>
<dbReference type="SUPFAM" id="SSF52833">
    <property type="entry name" value="Thioredoxin-like"/>
    <property type="match status" value="1"/>
</dbReference>
<accession>A0AA43QQL2</accession>
<dbReference type="InterPro" id="IPR017937">
    <property type="entry name" value="Thioredoxin_CS"/>
</dbReference>
<dbReference type="GO" id="GO:0004382">
    <property type="term" value="F:GDP phosphatase activity"/>
    <property type="evidence" value="ECO:0007669"/>
    <property type="project" value="UniProtKB-EC"/>
</dbReference>
<reference evidence="12" key="1">
    <citation type="journal article" date="2023" name="Genome Biol. Evol.">
        <title>First Whole Genome Sequence and Flow Cytometry Genome Size Data for the Lichen-Forming Fungus Ramalina farinacea (Ascomycota).</title>
        <authorList>
            <person name="Llewellyn T."/>
            <person name="Mian S."/>
            <person name="Hill R."/>
            <person name="Leitch I.J."/>
            <person name="Gaya E."/>
        </authorList>
    </citation>
    <scope>NUCLEOTIDE SEQUENCE</scope>
    <source>
        <strain evidence="12">LIQ254RAFAR</strain>
    </source>
</reference>
<feature type="domain" description="PUL" evidence="10">
    <location>
        <begin position="676"/>
        <end position="951"/>
    </location>
</feature>
<dbReference type="PROSITE" id="PS00194">
    <property type="entry name" value="THIOREDOXIN_1"/>
    <property type="match status" value="1"/>
</dbReference>
<dbReference type="Pfam" id="PF00085">
    <property type="entry name" value="Thioredoxin"/>
    <property type="match status" value="1"/>
</dbReference>
<keyword evidence="13" id="KW-1185">Reference proteome</keyword>
<dbReference type="PANTHER" id="PTHR11782">
    <property type="entry name" value="ADENOSINE/GUANOSINE DIPHOSPHATASE"/>
    <property type="match status" value="1"/>
</dbReference>
<dbReference type="GO" id="GO:0006487">
    <property type="term" value="P:protein N-linked glycosylation"/>
    <property type="evidence" value="ECO:0007669"/>
    <property type="project" value="TreeGrafter"/>
</dbReference>
<dbReference type="PANTHER" id="PTHR11782:SF83">
    <property type="entry name" value="GUANOSINE-DIPHOSPHATASE"/>
    <property type="match status" value="1"/>
</dbReference>
<name>A0AA43QQL2_9LECA</name>
<dbReference type="Gene3D" id="1.25.10.10">
    <property type="entry name" value="Leucine-rich Repeat Variant"/>
    <property type="match status" value="1"/>
</dbReference>
<dbReference type="EMBL" id="JAPUFD010000009">
    <property type="protein sequence ID" value="MDI1489311.1"/>
    <property type="molecule type" value="Genomic_DNA"/>
</dbReference>
<dbReference type="GO" id="GO:0000139">
    <property type="term" value="C:Golgi membrane"/>
    <property type="evidence" value="ECO:0007669"/>
    <property type="project" value="UniProtKB-SubCell"/>
</dbReference>
<dbReference type="InterPro" id="IPR013766">
    <property type="entry name" value="Thioredoxin_domain"/>
</dbReference>
<dbReference type="CDD" id="cd24040">
    <property type="entry name" value="ASKHA_NBD_GDA1"/>
    <property type="match status" value="1"/>
</dbReference>
<dbReference type="PROSITE" id="PS51352">
    <property type="entry name" value="THIOREDOXIN_2"/>
    <property type="match status" value="1"/>
</dbReference>
<evidence type="ECO:0000256" key="4">
    <source>
        <dbReference type="ARBA" id="ARBA00037742"/>
    </source>
</evidence>
<dbReference type="SMART" id="SM01179">
    <property type="entry name" value="DUF862"/>
    <property type="match status" value="1"/>
</dbReference>
<dbReference type="PROSITE" id="PS01238">
    <property type="entry name" value="GDA1_CD39_NTPASE"/>
    <property type="match status" value="1"/>
</dbReference>
<sequence>MVDAGSTGSRIHVYRFNNCGDTPELEGEKFKMTEKREGGSGLSSYPDDPEAAAASLDMLLDEAMTSVAEEVKSCTPIAVKATAGLRKLGEEKSKAILAAVRTRLETKFPFPVVSAANGGVEVMDGKDEGVYAWITTNYLLGKIGGPDKSPTAAVFDLGGGSTQIVFEPIFKSPSGGMPETLLEGDHKYSFKTGGQTHELYQHSHLGFGLMAARESIHKIVLQAVHDKHQGTKEWANREVQNPCLVPGMARKVNVTLDDGELYEVTMAGPDEPAPAQCRGLAEKLLQKEAACTLAPCSFNGVHQPSLAKTFAREDVYIFSYFYDRTQPLGMPESFTIGELKDLAAKVCDGEKNGAWKAFEGIEGAMEELRGRPEGCLDLSFMVTLLHTGYEMGLNREVKIAKKIGGNELGWCLGARDWRDSYPGSTHHGQPMEKISMGQTQLPLEVILEYLDSLRTVYTMESYDLFLHNCNNFSNDFAMFLVGKGIPDHITSLPETVLNTPFGQMLRPQLDQAMRGVTQAPVPPSNIPNGQPRGARTGVSANQSPAQEATHVPGIVYKPTKITQLDQLLNSAKTKCAVIFFTSATCPPCKIVYPAYDELAAAAGDKAVLIKVDLSDAYEIGAKYQIRVTPTFWTFLKGEKENEWTGANESQLRGNVNLLLQMANPVHPHKHLRIHTLQRPHTKPVVYDKTPPLDKLIAKMGKCGSEPAVHALKDFIVARQNNGAIDAPLPSLPTVSKFIVQHLQTSPIESLFPVVDLFRTALVDARVSGFFAQDPQHTVLSIIKKATEGDAQVPYQLRIVTLHLACNLFSSSMFASKLLSDDNYAIPLLRLVTGSLLDLEHQPVRVAAASLAFNIAALNHSRRIHDQDDLLSESNQVELMASVLEAMGKERVSKEGLRGLLLATGLLKYLAPEDGELSDLCRAVGAREIVSETKGAFSDLNDLVKEVGQVIS</sequence>
<evidence type="ECO:0000313" key="12">
    <source>
        <dbReference type="EMBL" id="MDI1489311.1"/>
    </source>
</evidence>
<evidence type="ECO:0000256" key="8">
    <source>
        <dbReference type="RuleBase" id="RU003833"/>
    </source>
</evidence>
<dbReference type="InterPro" id="IPR036249">
    <property type="entry name" value="Thioredoxin-like_sf"/>
</dbReference>